<feature type="compositionally biased region" description="Polar residues" evidence="1">
    <location>
        <begin position="14"/>
        <end position="29"/>
    </location>
</feature>
<name>A0AAV4XPR8_CAEEX</name>
<accession>A0AAV4XPR8</accession>
<sequence length="129" mass="14818">MEEEKAQRSHSKRGCSNGSKELWQSEQEASRVSCNVILTESLEFQKRIFKNGPVAPSPRLSTIQARIYSYFSDYSFDSQASQMRFHNYTVFPNGRRKLREAIRNEAVLMEPRGFGKANRRLPVSSATSH</sequence>
<protein>
    <submittedName>
        <fullName evidence="2">Uncharacterized protein</fullName>
    </submittedName>
</protein>
<evidence type="ECO:0000313" key="2">
    <source>
        <dbReference type="EMBL" id="GIY96338.1"/>
    </source>
</evidence>
<dbReference type="EMBL" id="BPLR01000647">
    <property type="protein sequence ID" value="GIY96338.1"/>
    <property type="molecule type" value="Genomic_DNA"/>
</dbReference>
<dbReference type="Proteomes" id="UP001054945">
    <property type="component" value="Unassembled WGS sequence"/>
</dbReference>
<evidence type="ECO:0000313" key="3">
    <source>
        <dbReference type="Proteomes" id="UP001054945"/>
    </source>
</evidence>
<keyword evidence="3" id="KW-1185">Reference proteome</keyword>
<feature type="region of interest" description="Disordered" evidence="1">
    <location>
        <begin position="1"/>
        <end position="29"/>
    </location>
</feature>
<dbReference type="AlphaFoldDB" id="A0AAV4XPR8"/>
<gene>
    <name evidence="2" type="ORF">CEXT_430401</name>
</gene>
<organism evidence="2 3">
    <name type="scientific">Caerostris extrusa</name>
    <name type="common">Bark spider</name>
    <name type="synonym">Caerostris bankana</name>
    <dbReference type="NCBI Taxonomy" id="172846"/>
    <lineage>
        <taxon>Eukaryota</taxon>
        <taxon>Metazoa</taxon>
        <taxon>Ecdysozoa</taxon>
        <taxon>Arthropoda</taxon>
        <taxon>Chelicerata</taxon>
        <taxon>Arachnida</taxon>
        <taxon>Araneae</taxon>
        <taxon>Araneomorphae</taxon>
        <taxon>Entelegynae</taxon>
        <taxon>Araneoidea</taxon>
        <taxon>Araneidae</taxon>
        <taxon>Caerostris</taxon>
    </lineage>
</organism>
<evidence type="ECO:0000256" key="1">
    <source>
        <dbReference type="SAM" id="MobiDB-lite"/>
    </source>
</evidence>
<comment type="caution">
    <text evidence="2">The sequence shown here is derived from an EMBL/GenBank/DDBJ whole genome shotgun (WGS) entry which is preliminary data.</text>
</comment>
<reference evidence="2 3" key="1">
    <citation type="submission" date="2021-06" db="EMBL/GenBank/DDBJ databases">
        <title>Caerostris extrusa draft genome.</title>
        <authorList>
            <person name="Kono N."/>
            <person name="Arakawa K."/>
        </authorList>
    </citation>
    <scope>NUCLEOTIDE SEQUENCE [LARGE SCALE GENOMIC DNA]</scope>
</reference>
<proteinExistence type="predicted"/>